<dbReference type="Proteomes" id="UP000827092">
    <property type="component" value="Unassembled WGS sequence"/>
</dbReference>
<dbReference type="EMBL" id="JAFNEN010000918">
    <property type="protein sequence ID" value="KAG8176098.1"/>
    <property type="molecule type" value="Genomic_DNA"/>
</dbReference>
<evidence type="ECO:0000313" key="2">
    <source>
        <dbReference type="EMBL" id="KAG8176098.1"/>
    </source>
</evidence>
<gene>
    <name evidence="2" type="ORF">JTE90_025556</name>
</gene>
<accession>A0AAV6TWU1</accession>
<name>A0AAV6TWU1_9ARAC</name>
<keyword evidence="3" id="KW-1185">Reference proteome</keyword>
<sequence>MHSTPVQREGDLPEEQHVHSSPVNPPEELHIHSAPVQRECDHPLNNGESLARNRFERRGELMMTLINSCFFNTPIFIDSDEPLVTDEELFTTAELDKYLLLQFPDTSATPLPDYSMLQTPVHDFDTLLYSPISVAPTPNRETHYNVLEMPIHTSDEVTERGEVLAPPLFNAPDISATPVPDCTPRYSRISEAPTPNQKTHYNVLETPIQDSDEVTFLVEHLSSPFVTPGVPLSSVPATVEREVFLAPPPTGAPTPPTGASVPVL</sequence>
<feature type="region of interest" description="Disordered" evidence="1">
    <location>
        <begin position="1"/>
        <end position="28"/>
    </location>
</feature>
<reference evidence="2 3" key="1">
    <citation type="journal article" date="2022" name="Nat. Ecol. Evol.">
        <title>A masculinizing supergene underlies an exaggerated male reproductive morph in a spider.</title>
        <authorList>
            <person name="Hendrickx F."/>
            <person name="De Corte Z."/>
            <person name="Sonet G."/>
            <person name="Van Belleghem S.M."/>
            <person name="Kostlbacher S."/>
            <person name="Vangestel C."/>
        </authorList>
    </citation>
    <scope>NUCLEOTIDE SEQUENCE [LARGE SCALE GENOMIC DNA]</scope>
    <source>
        <strain evidence="2">W744_W776</strain>
    </source>
</reference>
<evidence type="ECO:0000313" key="3">
    <source>
        <dbReference type="Proteomes" id="UP000827092"/>
    </source>
</evidence>
<proteinExistence type="predicted"/>
<comment type="caution">
    <text evidence="2">The sequence shown here is derived from an EMBL/GenBank/DDBJ whole genome shotgun (WGS) entry which is preliminary data.</text>
</comment>
<dbReference type="AlphaFoldDB" id="A0AAV6TWU1"/>
<feature type="compositionally biased region" description="Basic and acidic residues" evidence="1">
    <location>
        <begin position="8"/>
        <end position="18"/>
    </location>
</feature>
<protein>
    <submittedName>
        <fullName evidence="2">Uncharacterized protein</fullName>
    </submittedName>
</protein>
<organism evidence="2 3">
    <name type="scientific">Oedothorax gibbosus</name>
    <dbReference type="NCBI Taxonomy" id="931172"/>
    <lineage>
        <taxon>Eukaryota</taxon>
        <taxon>Metazoa</taxon>
        <taxon>Ecdysozoa</taxon>
        <taxon>Arthropoda</taxon>
        <taxon>Chelicerata</taxon>
        <taxon>Arachnida</taxon>
        <taxon>Araneae</taxon>
        <taxon>Araneomorphae</taxon>
        <taxon>Entelegynae</taxon>
        <taxon>Araneoidea</taxon>
        <taxon>Linyphiidae</taxon>
        <taxon>Erigoninae</taxon>
        <taxon>Oedothorax</taxon>
    </lineage>
</organism>
<evidence type="ECO:0000256" key="1">
    <source>
        <dbReference type="SAM" id="MobiDB-lite"/>
    </source>
</evidence>